<name>A0A9X2HMW5_9SPHN</name>
<accession>A0A9X2HMW5</accession>
<proteinExistence type="predicted"/>
<dbReference type="Proteomes" id="UP001139451">
    <property type="component" value="Unassembled WGS sequence"/>
</dbReference>
<organism evidence="1 2">
    <name type="scientific">Sphingomonas tagetis</name>
    <dbReference type="NCBI Taxonomy" id="2949092"/>
    <lineage>
        <taxon>Bacteria</taxon>
        <taxon>Pseudomonadati</taxon>
        <taxon>Pseudomonadota</taxon>
        <taxon>Alphaproteobacteria</taxon>
        <taxon>Sphingomonadales</taxon>
        <taxon>Sphingomonadaceae</taxon>
        <taxon>Sphingomonas</taxon>
    </lineage>
</organism>
<dbReference type="RefSeq" id="WP_254292771.1">
    <property type="nucleotide sequence ID" value="NZ_JAMLDX010000006.1"/>
</dbReference>
<dbReference type="EMBL" id="JAMLDX010000006">
    <property type="protein sequence ID" value="MCP3730639.1"/>
    <property type="molecule type" value="Genomic_DNA"/>
</dbReference>
<evidence type="ECO:0000313" key="1">
    <source>
        <dbReference type="EMBL" id="MCP3730639.1"/>
    </source>
</evidence>
<dbReference type="InterPro" id="IPR022061">
    <property type="entry name" value="DUF3617"/>
</dbReference>
<sequence length="190" mass="20206">MRHAVLIPLTALALTACGDNEVSLTNASPEEVAKKVDAAGGTRFKPGKWEMTIQTVSVDIPGLDGEMKKQMTEMMLKKVQTSTSCITKKQAESPPAEVIARSQGRCKYENFQMDGGKIDGTLVCPAQGMGGAMKMRVAGTFDDESFAIDNDMEATSPNGPAMKIKAKSSGKRIGDCTAEEEKKADAAVKA</sequence>
<gene>
    <name evidence="1" type="ORF">M9978_09385</name>
</gene>
<evidence type="ECO:0000313" key="2">
    <source>
        <dbReference type="Proteomes" id="UP001139451"/>
    </source>
</evidence>
<reference evidence="1" key="1">
    <citation type="submission" date="2022-05" db="EMBL/GenBank/DDBJ databases">
        <title>Sphingomonas sp. strain MG17 Genome sequencing and assembly.</title>
        <authorList>
            <person name="Kim I."/>
        </authorList>
    </citation>
    <scope>NUCLEOTIDE SEQUENCE</scope>
    <source>
        <strain evidence="1">MG17</strain>
    </source>
</reference>
<dbReference type="AlphaFoldDB" id="A0A9X2HMW5"/>
<dbReference type="Pfam" id="PF12276">
    <property type="entry name" value="DUF3617"/>
    <property type="match status" value="1"/>
</dbReference>
<keyword evidence="2" id="KW-1185">Reference proteome</keyword>
<dbReference type="PROSITE" id="PS51257">
    <property type="entry name" value="PROKAR_LIPOPROTEIN"/>
    <property type="match status" value="1"/>
</dbReference>
<protein>
    <submittedName>
        <fullName evidence="1">DUF3617 domain-containing protein</fullName>
    </submittedName>
</protein>
<comment type="caution">
    <text evidence="1">The sequence shown here is derived from an EMBL/GenBank/DDBJ whole genome shotgun (WGS) entry which is preliminary data.</text>
</comment>